<proteinExistence type="predicted"/>
<evidence type="ECO:0000313" key="2">
    <source>
        <dbReference type="Proteomes" id="UP000689195"/>
    </source>
</evidence>
<dbReference type="EMBL" id="CAJJDO010000036">
    <property type="protein sequence ID" value="CAD8161691.1"/>
    <property type="molecule type" value="Genomic_DNA"/>
</dbReference>
<sequence length="95" mass="11137">MGNTSKIEKGQMNSNQTTQYFSYFKQEVKQQISQNEMCKQLKFNSTNSLLFTVNETKIKIHVFHKGFLNKICEFYHSNNILTYLNCKKDTILISA</sequence>
<accession>A0A8S1U944</accession>
<organism evidence="1 2">
    <name type="scientific">Paramecium pentaurelia</name>
    <dbReference type="NCBI Taxonomy" id="43138"/>
    <lineage>
        <taxon>Eukaryota</taxon>
        <taxon>Sar</taxon>
        <taxon>Alveolata</taxon>
        <taxon>Ciliophora</taxon>
        <taxon>Intramacronucleata</taxon>
        <taxon>Oligohymenophorea</taxon>
        <taxon>Peniculida</taxon>
        <taxon>Parameciidae</taxon>
        <taxon>Paramecium</taxon>
    </lineage>
</organism>
<name>A0A8S1U944_9CILI</name>
<comment type="caution">
    <text evidence="1">The sequence shown here is derived from an EMBL/GenBank/DDBJ whole genome shotgun (WGS) entry which is preliminary data.</text>
</comment>
<reference evidence="1" key="1">
    <citation type="submission" date="2021-01" db="EMBL/GenBank/DDBJ databases">
        <authorList>
            <consortium name="Genoscope - CEA"/>
            <person name="William W."/>
        </authorList>
    </citation>
    <scope>NUCLEOTIDE SEQUENCE</scope>
</reference>
<dbReference type="Proteomes" id="UP000689195">
    <property type="component" value="Unassembled WGS sequence"/>
</dbReference>
<gene>
    <name evidence="1" type="ORF">PPENT_87.1.T0360313</name>
</gene>
<dbReference type="AlphaFoldDB" id="A0A8S1U944"/>
<evidence type="ECO:0000313" key="1">
    <source>
        <dbReference type="EMBL" id="CAD8161691.1"/>
    </source>
</evidence>
<keyword evidence="2" id="KW-1185">Reference proteome</keyword>
<protein>
    <submittedName>
        <fullName evidence="1">Uncharacterized protein</fullName>
    </submittedName>
</protein>